<dbReference type="InterPro" id="IPR039109">
    <property type="entry name" value="Ribosomal_eL30-like"/>
</dbReference>
<dbReference type="Pfam" id="PF01248">
    <property type="entry name" value="Ribosomal_L7Ae"/>
    <property type="match status" value="1"/>
</dbReference>
<feature type="domain" description="Ribosomal protein eL8/eL30/eS12/Gadd45" evidence="5">
    <location>
        <begin position="2"/>
        <end position="93"/>
    </location>
</feature>
<reference evidence="6 7" key="1">
    <citation type="journal article" date="2019" name="Nat. Microbiol.">
        <title>Expanding anaerobic alkane metabolism in the domain of Archaea.</title>
        <authorList>
            <person name="Wang Y."/>
            <person name="Wegener G."/>
            <person name="Hou J."/>
            <person name="Wang F."/>
            <person name="Xiao X."/>
        </authorList>
    </citation>
    <scope>NUCLEOTIDE SEQUENCE [LARGE SCALE GENOMIC DNA]</scope>
    <source>
        <strain evidence="6">WYZ-LMO10</strain>
    </source>
</reference>
<name>A0A523BCA8_9CREN</name>
<keyword evidence="1 4" id="KW-0689">Ribosomal protein</keyword>
<dbReference type="EMBL" id="QNVH01000037">
    <property type="protein sequence ID" value="TDA38504.1"/>
    <property type="molecule type" value="Genomic_DNA"/>
</dbReference>
<dbReference type="GO" id="GO:0022625">
    <property type="term" value="C:cytosolic large ribosomal subunit"/>
    <property type="evidence" value="ECO:0007669"/>
    <property type="project" value="InterPro"/>
</dbReference>
<dbReference type="InterPro" id="IPR029064">
    <property type="entry name" value="Ribosomal_eL30-like_sf"/>
</dbReference>
<dbReference type="InterPro" id="IPR004038">
    <property type="entry name" value="Ribosomal_eL8/eL30/eS12/Gad45"/>
</dbReference>
<dbReference type="SUPFAM" id="SSF55315">
    <property type="entry name" value="L30e-like"/>
    <property type="match status" value="1"/>
</dbReference>
<dbReference type="Gene3D" id="3.30.1330.30">
    <property type="match status" value="1"/>
</dbReference>
<dbReference type="AlphaFoldDB" id="A0A523BCA8"/>
<evidence type="ECO:0000259" key="5">
    <source>
        <dbReference type="Pfam" id="PF01248"/>
    </source>
</evidence>
<accession>A0A523BCA8</accession>
<organism evidence="6 7">
    <name type="scientific">Thermoproteota archaeon</name>
    <dbReference type="NCBI Taxonomy" id="2056631"/>
    <lineage>
        <taxon>Archaea</taxon>
        <taxon>Thermoproteota</taxon>
    </lineage>
</organism>
<dbReference type="Proteomes" id="UP000315399">
    <property type="component" value="Unassembled WGS sequence"/>
</dbReference>
<evidence type="ECO:0000256" key="3">
    <source>
        <dbReference type="ARBA" id="ARBA00035231"/>
    </source>
</evidence>
<dbReference type="InterPro" id="IPR000231">
    <property type="entry name" value="Ribosomal_eL30"/>
</dbReference>
<dbReference type="GO" id="GO:0003723">
    <property type="term" value="F:RNA binding"/>
    <property type="evidence" value="ECO:0007669"/>
    <property type="project" value="InterPro"/>
</dbReference>
<gene>
    <name evidence="4" type="primary">rpl30e</name>
    <name evidence="6" type="ORF">DSO08_04170</name>
</gene>
<dbReference type="GO" id="GO:0006412">
    <property type="term" value="P:translation"/>
    <property type="evidence" value="ECO:0007669"/>
    <property type="project" value="UniProtKB-UniRule"/>
</dbReference>
<protein>
    <recommendedName>
        <fullName evidence="3 4">Large ribosomal subunit protein eL30</fullName>
    </recommendedName>
</protein>
<dbReference type="NCBIfam" id="NF002172">
    <property type="entry name" value="PRK01018.1"/>
    <property type="match status" value="1"/>
</dbReference>
<comment type="caution">
    <text evidence="6">The sequence shown here is derived from an EMBL/GenBank/DDBJ whole genome shotgun (WGS) entry which is preliminary data.</text>
</comment>
<proteinExistence type="inferred from homology"/>
<dbReference type="HAMAP" id="MF_00481">
    <property type="entry name" value="Ribosomal_eL30"/>
    <property type="match status" value="1"/>
</dbReference>
<evidence type="ECO:0000313" key="7">
    <source>
        <dbReference type="Proteomes" id="UP000315399"/>
    </source>
</evidence>
<dbReference type="PANTHER" id="PTHR11449">
    <property type="entry name" value="RIBOSOMAL PROTEIN L30"/>
    <property type="match status" value="1"/>
</dbReference>
<evidence type="ECO:0000256" key="2">
    <source>
        <dbReference type="ARBA" id="ARBA00023274"/>
    </source>
</evidence>
<keyword evidence="2 4" id="KW-0687">Ribonucleoprotein</keyword>
<evidence type="ECO:0000256" key="1">
    <source>
        <dbReference type="ARBA" id="ARBA00022980"/>
    </source>
</evidence>
<dbReference type="GO" id="GO:0003735">
    <property type="term" value="F:structural constituent of ribosome"/>
    <property type="evidence" value="ECO:0007669"/>
    <property type="project" value="InterPro"/>
</dbReference>
<evidence type="ECO:0000256" key="4">
    <source>
        <dbReference type="HAMAP-Rule" id="MF_00481"/>
    </source>
</evidence>
<comment type="similarity">
    <text evidence="4">Belongs to the eukaryotic ribosomal protein eL30 family.</text>
</comment>
<sequence length="98" mass="10417">MDLSKELKVAISTGKVEIGYKVSLKALNKKRAKLIVMASNTPENLSSRIKQVAGTEVPLYIFPGSSWDLGGVCGKPYPVTTIAIIDPGESSILQLKGG</sequence>
<evidence type="ECO:0000313" key="6">
    <source>
        <dbReference type="EMBL" id="TDA38504.1"/>
    </source>
</evidence>